<dbReference type="CDD" id="cd00048">
    <property type="entry name" value="DSRM_SF"/>
    <property type="match status" value="1"/>
</dbReference>
<accession>A0A0C3QA24</accession>
<organism evidence="3 4">
    <name type="scientific">Tulasnella calospora MUT 4182</name>
    <dbReference type="NCBI Taxonomy" id="1051891"/>
    <lineage>
        <taxon>Eukaryota</taxon>
        <taxon>Fungi</taxon>
        <taxon>Dikarya</taxon>
        <taxon>Basidiomycota</taxon>
        <taxon>Agaricomycotina</taxon>
        <taxon>Agaricomycetes</taxon>
        <taxon>Cantharellales</taxon>
        <taxon>Tulasnellaceae</taxon>
        <taxon>Tulasnella</taxon>
    </lineage>
</organism>
<evidence type="ECO:0000313" key="3">
    <source>
        <dbReference type="EMBL" id="KIO21621.1"/>
    </source>
</evidence>
<dbReference type="PROSITE" id="PS50137">
    <property type="entry name" value="DS_RBD"/>
    <property type="match status" value="1"/>
</dbReference>
<keyword evidence="1" id="KW-0694">RNA-binding</keyword>
<dbReference type="AlphaFoldDB" id="A0A0C3QA24"/>
<dbReference type="Proteomes" id="UP000054248">
    <property type="component" value="Unassembled WGS sequence"/>
</dbReference>
<evidence type="ECO:0000256" key="1">
    <source>
        <dbReference type="PROSITE-ProRule" id="PRU00266"/>
    </source>
</evidence>
<reference evidence="3 4" key="1">
    <citation type="submission" date="2014-04" db="EMBL/GenBank/DDBJ databases">
        <authorList>
            <consortium name="DOE Joint Genome Institute"/>
            <person name="Kuo A."/>
            <person name="Girlanda M."/>
            <person name="Perotto S."/>
            <person name="Kohler A."/>
            <person name="Nagy L.G."/>
            <person name="Floudas D."/>
            <person name="Copeland A."/>
            <person name="Barry K.W."/>
            <person name="Cichocki N."/>
            <person name="Veneault-Fourrey C."/>
            <person name="LaButti K."/>
            <person name="Lindquist E.A."/>
            <person name="Lipzen A."/>
            <person name="Lundell T."/>
            <person name="Morin E."/>
            <person name="Murat C."/>
            <person name="Sun H."/>
            <person name="Tunlid A."/>
            <person name="Henrissat B."/>
            <person name="Grigoriev I.V."/>
            <person name="Hibbett D.S."/>
            <person name="Martin F."/>
            <person name="Nordberg H.P."/>
            <person name="Cantor M.N."/>
            <person name="Hua S.X."/>
        </authorList>
    </citation>
    <scope>NUCLEOTIDE SEQUENCE [LARGE SCALE GENOMIC DNA]</scope>
    <source>
        <strain evidence="3 4">MUT 4182</strain>
    </source>
</reference>
<gene>
    <name evidence="3" type="ORF">M407DRAFT_125276</name>
</gene>
<dbReference type="Gene3D" id="3.30.160.20">
    <property type="match status" value="1"/>
</dbReference>
<feature type="domain" description="DRBM" evidence="2">
    <location>
        <begin position="13"/>
        <end position="91"/>
    </location>
</feature>
<protein>
    <recommendedName>
        <fullName evidence="2">DRBM domain-containing protein</fullName>
    </recommendedName>
</protein>
<dbReference type="GO" id="GO:0003723">
    <property type="term" value="F:RNA binding"/>
    <property type="evidence" value="ECO:0007669"/>
    <property type="project" value="UniProtKB-UniRule"/>
</dbReference>
<dbReference type="OrthoDB" id="3251059at2759"/>
<proteinExistence type="predicted"/>
<dbReference type="EMBL" id="KN823133">
    <property type="protein sequence ID" value="KIO21621.1"/>
    <property type="molecule type" value="Genomic_DNA"/>
</dbReference>
<evidence type="ECO:0000259" key="2">
    <source>
        <dbReference type="PROSITE" id="PS50137"/>
    </source>
</evidence>
<evidence type="ECO:0000313" key="4">
    <source>
        <dbReference type="Proteomes" id="UP000054248"/>
    </source>
</evidence>
<sequence>MSSKSNKGHPSTQYRLQLNTIEQDGYAKFDIKYEETGPTNKPTWVFVVTVESVHSSLSKSIKIGTSCQGTGSTKGEAKDAACEEMVLLFADYNISPKIGS</sequence>
<name>A0A0C3QA24_9AGAM</name>
<reference evidence="4" key="2">
    <citation type="submission" date="2015-01" db="EMBL/GenBank/DDBJ databases">
        <title>Evolutionary Origins and Diversification of the Mycorrhizal Mutualists.</title>
        <authorList>
            <consortium name="DOE Joint Genome Institute"/>
            <consortium name="Mycorrhizal Genomics Consortium"/>
            <person name="Kohler A."/>
            <person name="Kuo A."/>
            <person name="Nagy L.G."/>
            <person name="Floudas D."/>
            <person name="Copeland A."/>
            <person name="Barry K.W."/>
            <person name="Cichocki N."/>
            <person name="Veneault-Fourrey C."/>
            <person name="LaButti K."/>
            <person name="Lindquist E.A."/>
            <person name="Lipzen A."/>
            <person name="Lundell T."/>
            <person name="Morin E."/>
            <person name="Murat C."/>
            <person name="Riley R."/>
            <person name="Ohm R."/>
            <person name="Sun H."/>
            <person name="Tunlid A."/>
            <person name="Henrissat B."/>
            <person name="Grigoriev I.V."/>
            <person name="Hibbett D.S."/>
            <person name="Martin F."/>
        </authorList>
    </citation>
    <scope>NUCLEOTIDE SEQUENCE [LARGE SCALE GENOMIC DNA]</scope>
    <source>
        <strain evidence="4">MUT 4182</strain>
    </source>
</reference>
<dbReference type="HOGENOM" id="CLU_177207_0_0_1"/>
<dbReference type="SUPFAM" id="SSF54768">
    <property type="entry name" value="dsRNA-binding domain-like"/>
    <property type="match status" value="1"/>
</dbReference>
<keyword evidence="4" id="KW-1185">Reference proteome</keyword>
<dbReference type="InterPro" id="IPR014720">
    <property type="entry name" value="dsRBD_dom"/>
</dbReference>